<name>A0A6C0JVD1_9ZZZZ</name>
<reference evidence="1" key="1">
    <citation type="journal article" date="2020" name="Nature">
        <title>Giant virus diversity and host interactions through global metagenomics.</title>
        <authorList>
            <person name="Schulz F."/>
            <person name="Roux S."/>
            <person name="Paez-Espino D."/>
            <person name="Jungbluth S."/>
            <person name="Walsh D.A."/>
            <person name="Denef V.J."/>
            <person name="McMahon K.D."/>
            <person name="Konstantinidis K.T."/>
            <person name="Eloe-Fadrosh E.A."/>
            <person name="Kyrpides N.C."/>
            <person name="Woyke T."/>
        </authorList>
    </citation>
    <scope>NUCLEOTIDE SEQUENCE</scope>
    <source>
        <strain evidence="1">GVMAG-S-1064190-84</strain>
    </source>
</reference>
<protein>
    <submittedName>
        <fullName evidence="1">Uncharacterized protein</fullName>
    </submittedName>
</protein>
<accession>A0A6C0JVD1</accession>
<dbReference type="EMBL" id="MN740699">
    <property type="protein sequence ID" value="QHU08776.1"/>
    <property type="molecule type" value="Genomic_DNA"/>
</dbReference>
<dbReference type="AlphaFoldDB" id="A0A6C0JVD1"/>
<sequence length="521" mass="56604">MANTYTSLSLSYDTARRFVEDFSAEDHDQTKYVFIGNSNQYANSDTTIPDVVDSIATEKTIWDSMFAAKRITGNDVSLVIPRKNWTANTKYRQYDDIVDSTTLLSANTTLNLEPMYVITSDFNVYKCLSNNASNTQGSIVEPTGDFTTSNGFITTTENGQNGYTWKYLFNVKQSNKFLTDDWIPVPYLSDALDYGLNASNFVEGAIASIIVTNSGSGYIDSNVAVTSYLSGTNIISVANTANISNNMFVTGNGIITGTYITNLDTIFKKITLSTPTISAGSGEISLKTRVDIQGDGNDDTTTEIKITNTTITKIDVTSIGTGYSTANAIIYGTGTNATARVILSPKYGHGYNPARELGANNVMIVAKFGEIDASENGIISIDTSFRQHGILSNAHRYGENARLSTTNANTVISQTLDLTLLPGTNYDLNEFVYQGTSNTDSTFSGVIHAQNSDTNTVRLINTKGTIAIGSLLKGNITSRIVSGVDYPFFEPYSGEILFVKNASKVDRYDGQSENIKIVINF</sequence>
<dbReference type="Gene3D" id="2.60.340.10">
    <property type="entry name" value="baseplate structural protein gp8, domain 1"/>
    <property type="match status" value="2"/>
</dbReference>
<dbReference type="SUPFAM" id="SSF89433">
    <property type="entry name" value="Baseplate structural protein gp8"/>
    <property type="match status" value="1"/>
</dbReference>
<organism evidence="1">
    <name type="scientific">viral metagenome</name>
    <dbReference type="NCBI Taxonomy" id="1070528"/>
    <lineage>
        <taxon>unclassified sequences</taxon>
        <taxon>metagenomes</taxon>
        <taxon>organismal metagenomes</taxon>
    </lineage>
</organism>
<proteinExistence type="predicted"/>
<evidence type="ECO:0000313" key="1">
    <source>
        <dbReference type="EMBL" id="QHU08776.1"/>
    </source>
</evidence>
<dbReference type="InterPro" id="IPR036327">
    <property type="entry name" value="Gp8_sf"/>
</dbReference>